<dbReference type="Ensembl" id="ENSSTUT00000100924.1">
    <property type="protein sequence ID" value="ENSSTUP00000094241.1"/>
    <property type="gene ID" value="ENSSTUG00000042074.1"/>
</dbReference>
<sequence>MLAYNRAKLCNLLFSNELHRRLAPHGVTANAVHPGNMMYTAIHRTSFFTLACPFTKSMQQGAATTVYCAVAPELEGFGGMYINNCFRCLPSPQAEDQATAASLWELSERLVSERPSGLQAV</sequence>
<organism evidence="3 4">
    <name type="scientific">Salmo trutta</name>
    <name type="common">Brown trout</name>
    <dbReference type="NCBI Taxonomy" id="8032"/>
    <lineage>
        <taxon>Eukaryota</taxon>
        <taxon>Metazoa</taxon>
        <taxon>Chordata</taxon>
        <taxon>Craniata</taxon>
        <taxon>Vertebrata</taxon>
        <taxon>Euteleostomi</taxon>
        <taxon>Actinopterygii</taxon>
        <taxon>Neopterygii</taxon>
        <taxon>Teleostei</taxon>
        <taxon>Protacanthopterygii</taxon>
        <taxon>Salmoniformes</taxon>
        <taxon>Salmonidae</taxon>
        <taxon>Salmoninae</taxon>
        <taxon>Salmo</taxon>
    </lineage>
</organism>
<evidence type="ECO:0000313" key="4">
    <source>
        <dbReference type="Proteomes" id="UP000472277"/>
    </source>
</evidence>
<dbReference type="AlphaFoldDB" id="A0A674DF75"/>
<dbReference type="Gene3D" id="3.40.50.720">
    <property type="entry name" value="NAD(P)-binding Rossmann-like Domain"/>
    <property type="match status" value="1"/>
</dbReference>
<dbReference type="GO" id="GO:0016491">
    <property type="term" value="F:oxidoreductase activity"/>
    <property type="evidence" value="ECO:0007669"/>
    <property type="project" value="UniProtKB-KW"/>
</dbReference>
<accession>A0A674DF75</accession>
<dbReference type="Proteomes" id="UP000472277">
    <property type="component" value="Chromosome 17"/>
</dbReference>
<dbReference type="GeneTree" id="ENSGT00940000157389"/>
<name>A0A674DF75_SALTR</name>
<evidence type="ECO:0000256" key="2">
    <source>
        <dbReference type="ARBA" id="ARBA00023002"/>
    </source>
</evidence>
<dbReference type="PANTHER" id="PTHR43157">
    <property type="entry name" value="PHOSPHATIDYLINOSITOL-GLYCAN BIOSYNTHESIS CLASS F PROTEIN-RELATED"/>
    <property type="match status" value="1"/>
</dbReference>
<dbReference type="SUPFAM" id="SSF51735">
    <property type="entry name" value="NAD(P)-binding Rossmann-fold domains"/>
    <property type="match status" value="1"/>
</dbReference>
<evidence type="ECO:0000256" key="1">
    <source>
        <dbReference type="ARBA" id="ARBA00006484"/>
    </source>
</evidence>
<keyword evidence="2" id="KW-0560">Oxidoreductase</keyword>
<protein>
    <submittedName>
        <fullName evidence="3">WW domain containing oxidoreductase</fullName>
    </submittedName>
</protein>
<reference evidence="3" key="1">
    <citation type="submission" date="2025-08" db="UniProtKB">
        <authorList>
            <consortium name="Ensembl"/>
        </authorList>
    </citation>
    <scope>IDENTIFICATION</scope>
</reference>
<dbReference type="InterPro" id="IPR036291">
    <property type="entry name" value="NAD(P)-bd_dom_sf"/>
</dbReference>
<comment type="similarity">
    <text evidence="1">Belongs to the short-chain dehydrogenases/reductases (SDR) family.</text>
</comment>
<dbReference type="PANTHER" id="PTHR43157:SF31">
    <property type="entry name" value="PHOSPHATIDYLINOSITOL-GLYCAN BIOSYNTHESIS CLASS F PROTEIN"/>
    <property type="match status" value="1"/>
</dbReference>
<proteinExistence type="inferred from homology"/>
<evidence type="ECO:0000313" key="3">
    <source>
        <dbReference type="Ensembl" id="ENSSTUP00000094241.1"/>
    </source>
</evidence>
<reference evidence="3" key="2">
    <citation type="submission" date="2025-09" db="UniProtKB">
        <authorList>
            <consortium name="Ensembl"/>
        </authorList>
    </citation>
    <scope>IDENTIFICATION</scope>
</reference>
<keyword evidence="4" id="KW-1185">Reference proteome</keyword>
<dbReference type="OMA" id="INNCFRC"/>